<dbReference type="InterPro" id="IPR036188">
    <property type="entry name" value="FAD/NAD-bd_sf"/>
</dbReference>
<protein>
    <submittedName>
        <fullName evidence="3">Glycerol-3-phosphate dehydrogenase</fullName>
    </submittedName>
</protein>
<dbReference type="Pfam" id="PF01266">
    <property type="entry name" value="DAO"/>
    <property type="match status" value="1"/>
</dbReference>
<dbReference type="Gene3D" id="1.10.10.1100">
    <property type="entry name" value="BFD-like [2Fe-2S]-binding domain"/>
    <property type="match status" value="1"/>
</dbReference>
<dbReference type="RefSeq" id="WP_090245804.1">
    <property type="nucleotide sequence ID" value="NZ_FNOU01000015.1"/>
</dbReference>
<name>A0A1H3GU87_EUBBA</name>
<dbReference type="InterPro" id="IPR052745">
    <property type="entry name" value="G3P_Oxidase/Oxidoreductase"/>
</dbReference>
<evidence type="ECO:0000313" key="4">
    <source>
        <dbReference type="Proteomes" id="UP000199652"/>
    </source>
</evidence>
<dbReference type="PANTHER" id="PTHR42720:SF1">
    <property type="entry name" value="GLYCEROL 3-PHOSPHATE OXIDASE"/>
    <property type="match status" value="1"/>
</dbReference>
<proteinExistence type="predicted"/>
<dbReference type="Proteomes" id="UP000199652">
    <property type="component" value="Unassembled WGS sequence"/>
</dbReference>
<dbReference type="EMBL" id="FNOU01000015">
    <property type="protein sequence ID" value="SDY06893.1"/>
    <property type="molecule type" value="Genomic_DNA"/>
</dbReference>
<organism evidence="3 4">
    <name type="scientific">Eubacterium barkeri</name>
    <name type="common">Clostridium barkeri</name>
    <dbReference type="NCBI Taxonomy" id="1528"/>
    <lineage>
        <taxon>Bacteria</taxon>
        <taxon>Bacillati</taxon>
        <taxon>Bacillota</taxon>
        <taxon>Clostridia</taxon>
        <taxon>Eubacteriales</taxon>
        <taxon>Eubacteriaceae</taxon>
        <taxon>Eubacterium</taxon>
    </lineage>
</organism>
<dbReference type="InterPro" id="IPR041854">
    <property type="entry name" value="BFD-like_2Fe2S-bd_dom_sf"/>
</dbReference>
<dbReference type="Gene3D" id="3.50.50.60">
    <property type="entry name" value="FAD/NAD(P)-binding domain"/>
    <property type="match status" value="1"/>
</dbReference>
<evidence type="ECO:0000259" key="2">
    <source>
        <dbReference type="Pfam" id="PF04324"/>
    </source>
</evidence>
<dbReference type="CDD" id="cd19946">
    <property type="entry name" value="GlpA-like_Fer2_BFD-like"/>
    <property type="match status" value="1"/>
</dbReference>
<dbReference type="AlphaFoldDB" id="A0A1H3GU87"/>
<dbReference type="InterPro" id="IPR007419">
    <property type="entry name" value="BFD-like_2Fe2S-bd_dom"/>
</dbReference>
<feature type="domain" description="BFD-like [2Fe-2S]-binding" evidence="2">
    <location>
        <begin position="405"/>
        <end position="459"/>
    </location>
</feature>
<reference evidence="4" key="1">
    <citation type="submission" date="2016-10" db="EMBL/GenBank/DDBJ databases">
        <authorList>
            <person name="Varghese N."/>
            <person name="Submissions S."/>
        </authorList>
    </citation>
    <scope>NUCLEOTIDE SEQUENCE [LARGE SCALE GENOMIC DNA]</scope>
    <source>
        <strain evidence="4">VPI 5359</strain>
    </source>
</reference>
<keyword evidence="4" id="KW-1185">Reference proteome</keyword>
<dbReference type="SUPFAM" id="SSF54373">
    <property type="entry name" value="FAD-linked reductases, C-terminal domain"/>
    <property type="match status" value="1"/>
</dbReference>
<dbReference type="Gene3D" id="3.30.9.10">
    <property type="entry name" value="D-Amino Acid Oxidase, subunit A, domain 2"/>
    <property type="match status" value="1"/>
</dbReference>
<sequence length="483" mass="51855">MNQKIYDVIVIGGGITGTGIIHELAKYDLDVALLERSVDIGVGATKGNGGVVHPGYDPHPGTLKAKLNPLGARMYPGLARDLDFGIRHTGTLVVAYSDADLKKVDELLENGRANGVHEIEKINAAQLQNREPYINKAALGALLAHTTTMIDPFEVAIAFAENAVDNGVEIFTSQEVTGITKAEDGCFTITTPTDTFRTRYIVDAAGVHADDVAALVGIQEYKVQGRHGNICVLDKELPTPINTVMFPCPGPDTKGIALIPTVSGNTLIGSTATMREDKEDTTGDAHGIAELIEGAHHLLPDFVNSTVIRTFAGQRPVALDNGNDFWICESETVPGFIHAAGIQSPGAATSPAIAEYVRDLLANAGLDIKNRPDYNKYRKAPVDFSELNAEERDQVIAQNPAYGRIVCRCETVTEGEIIAAIHQTVGATTVEGVKRRTRAGMGRCQSGFCQYKVMQILARELGIPEEAVLFEDQGSPVLFGKIK</sequence>
<dbReference type="InterPro" id="IPR006076">
    <property type="entry name" value="FAD-dep_OxRdtase"/>
</dbReference>
<dbReference type="SUPFAM" id="SSF51905">
    <property type="entry name" value="FAD/NAD(P)-binding domain"/>
    <property type="match status" value="1"/>
</dbReference>
<dbReference type="OrthoDB" id="9801699at2"/>
<dbReference type="Pfam" id="PF04324">
    <property type="entry name" value="Fer2_BFD"/>
    <property type="match status" value="1"/>
</dbReference>
<evidence type="ECO:0000313" key="3">
    <source>
        <dbReference type="EMBL" id="SDY06893.1"/>
    </source>
</evidence>
<gene>
    <name evidence="3" type="ORF">SAMN04488579_11533</name>
</gene>
<dbReference type="STRING" id="1528.SAMN04488579_11533"/>
<dbReference type="PANTHER" id="PTHR42720">
    <property type="entry name" value="GLYCEROL-3-PHOSPHATE DEHYDROGENASE"/>
    <property type="match status" value="1"/>
</dbReference>
<feature type="domain" description="FAD dependent oxidoreductase" evidence="1">
    <location>
        <begin position="7"/>
        <end position="360"/>
    </location>
</feature>
<accession>A0A1H3GU87</accession>
<evidence type="ECO:0000259" key="1">
    <source>
        <dbReference type="Pfam" id="PF01266"/>
    </source>
</evidence>